<evidence type="ECO:0000313" key="10">
    <source>
        <dbReference type="EMBL" id="TYS71836.1"/>
    </source>
</evidence>
<keyword evidence="6 8" id="KW-1133">Transmembrane helix</keyword>
<feature type="transmembrane region" description="Helical" evidence="8">
    <location>
        <begin position="15"/>
        <end position="35"/>
    </location>
</feature>
<feature type="transmembrane region" description="Helical" evidence="8">
    <location>
        <begin position="202"/>
        <end position="221"/>
    </location>
</feature>
<name>A0A5D4TCK2_9BACI</name>
<sequence length="523" mass="56491">MQQAAPNTTINRPPYGILAILMIGAFIAFLNNTLLNIALPSIMTELQVGPSTVQWLTTGFMLVNGVLIPTTAFLIQKYSVRNLFIVAMGLFAVGTVMAGFAPVFGVLLAGRMMQASGSAILMPLLMNVMLVSFPIEKRGTAMGIFGLILMGAPAIGPTLSGWLIEHYDWRMLFHFVSPIAVGVLLLGVFLLKDRKEKQDIRLDRFSVVLSSLGFGGLLYGFSSAGAKGWDSPLVYGTIAIGTLSLTWFILRQLGKEKPMLNFRIYRYPMFALSSAISMVITMAMFSGMILLPIYVQTIRGISPLDAGLLMLPGAIVMALMSPITGKLFDKYGGRALAITGLTITVVTTYFFSQLTFETTYTQLLILYTVRMFGMSMVFMPVSTNGLNQLPTRFYPHGTAMNNTLQQVSGAIGTALLVTLMSTRAESVGRELSGDAMAALGANPSTEAIAGVQQQVMMQGMLEGINFAFFVSTFIAMVALVLSFFIKRATQAKDLEAAVEPEPMGELAGAGGERKVKTKLVGNN</sequence>
<feature type="transmembrane region" description="Helical" evidence="8">
    <location>
        <begin position="142"/>
        <end position="164"/>
    </location>
</feature>
<dbReference type="PANTHER" id="PTHR42718">
    <property type="entry name" value="MAJOR FACILITATOR SUPERFAMILY MULTIDRUG TRANSPORTER MFSC"/>
    <property type="match status" value="1"/>
</dbReference>
<feature type="transmembrane region" description="Helical" evidence="8">
    <location>
        <begin position="115"/>
        <end position="135"/>
    </location>
</feature>
<dbReference type="PANTHER" id="PTHR42718:SF9">
    <property type="entry name" value="MAJOR FACILITATOR SUPERFAMILY MULTIDRUG TRANSPORTER MFSC"/>
    <property type="match status" value="1"/>
</dbReference>
<feature type="transmembrane region" description="Helical" evidence="8">
    <location>
        <begin position="82"/>
        <end position="109"/>
    </location>
</feature>
<evidence type="ECO:0000313" key="11">
    <source>
        <dbReference type="Proteomes" id="UP000324517"/>
    </source>
</evidence>
<gene>
    <name evidence="10" type="ORF">FZC75_11790</name>
</gene>
<evidence type="ECO:0000256" key="8">
    <source>
        <dbReference type="SAM" id="Phobius"/>
    </source>
</evidence>
<keyword evidence="3" id="KW-0813">Transport</keyword>
<evidence type="ECO:0000256" key="6">
    <source>
        <dbReference type="ARBA" id="ARBA00022989"/>
    </source>
</evidence>
<evidence type="ECO:0000256" key="7">
    <source>
        <dbReference type="ARBA" id="ARBA00023136"/>
    </source>
</evidence>
<evidence type="ECO:0000259" key="9">
    <source>
        <dbReference type="PROSITE" id="PS50850"/>
    </source>
</evidence>
<keyword evidence="4" id="KW-1003">Cell membrane</keyword>
<feature type="transmembrane region" description="Helical" evidence="8">
    <location>
        <begin position="55"/>
        <end position="75"/>
    </location>
</feature>
<dbReference type="PRINTS" id="PR01036">
    <property type="entry name" value="TCRTETB"/>
</dbReference>
<dbReference type="OrthoDB" id="9816041at2"/>
<dbReference type="CDD" id="cd17503">
    <property type="entry name" value="MFS_LmrB_MDR_like"/>
    <property type="match status" value="1"/>
</dbReference>
<dbReference type="InterPro" id="IPR011701">
    <property type="entry name" value="MFS"/>
</dbReference>
<dbReference type="InterPro" id="IPR004638">
    <property type="entry name" value="EmrB-like"/>
</dbReference>
<evidence type="ECO:0000256" key="3">
    <source>
        <dbReference type="ARBA" id="ARBA00022448"/>
    </source>
</evidence>
<keyword evidence="7 8" id="KW-0472">Membrane</keyword>
<evidence type="ECO:0000256" key="4">
    <source>
        <dbReference type="ARBA" id="ARBA00022475"/>
    </source>
</evidence>
<evidence type="ECO:0000256" key="5">
    <source>
        <dbReference type="ARBA" id="ARBA00022692"/>
    </source>
</evidence>
<feature type="transmembrane region" description="Helical" evidence="8">
    <location>
        <begin position="364"/>
        <end position="386"/>
    </location>
</feature>
<keyword evidence="5 8" id="KW-0812">Transmembrane</keyword>
<feature type="transmembrane region" description="Helical" evidence="8">
    <location>
        <begin position="466"/>
        <end position="485"/>
    </location>
</feature>
<accession>A0A5D4TCK2</accession>
<dbReference type="InterPro" id="IPR036259">
    <property type="entry name" value="MFS_trans_sf"/>
</dbReference>
<comment type="caution">
    <text evidence="10">The sequence shown here is derived from an EMBL/GenBank/DDBJ whole genome shotgun (WGS) entry which is preliminary data.</text>
</comment>
<dbReference type="GO" id="GO:0022857">
    <property type="term" value="F:transmembrane transporter activity"/>
    <property type="evidence" value="ECO:0007669"/>
    <property type="project" value="InterPro"/>
</dbReference>
<evidence type="ECO:0000256" key="1">
    <source>
        <dbReference type="ARBA" id="ARBA00004651"/>
    </source>
</evidence>
<dbReference type="Gene3D" id="1.20.1720.10">
    <property type="entry name" value="Multidrug resistance protein D"/>
    <property type="match status" value="1"/>
</dbReference>
<dbReference type="RefSeq" id="WP_148979476.1">
    <property type="nucleotide sequence ID" value="NZ_JBNILM010000007.1"/>
</dbReference>
<protein>
    <submittedName>
        <fullName evidence="10">DHA2 family efflux MFS transporter permease subunit</fullName>
    </submittedName>
</protein>
<dbReference type="AlphaFoldDB" id="A0A5D4TCK2"/>
<dbReference type="GO" id="GO:0005886">
    <property type="term" value="C:plasma membrane"/>
    <property type="evidence" value="ECO:0007669"/>
    <property type="project" value="UniProtKB-SubCell"/>
</dbReference>
<comment type="similarity">
    <text evidence="2">Belongs to the major facilitator superfamily. EmrB family.</text>
</comment>
<proteinExistence type="inferred from homology"/>
<feature type="transmembrane region" description="Helical" evidence="8">
    <location>
        <begin position="335"/>
        <end position="352"/>
    </location>
</feature>
<feature type="transmembrane region" description="Helical" evidence="8">
    <location>
        <begin position="233"/>
        <end position="250"/>
    </location>
</feature>
<evidence type="ECO:0000256" key="2">
    <source>
        <dbReference type="ARBA" id="ARBA00008537"/>
    </source>
</evidence>
<dbReference type="SUPFAM" id="SSF103473">
    <property type="entry name" value="MFS general substrate transporter"/>
    <property type="match status" value="1"/>
</dbReference>
<feature type="transmembrane region" description="Helical" evidence="8">
    <location>
        <begin position="407"/>
        <end position="424"/>
    </location>
</feature>
<dbReference type="Pfam" id="PF07690">
    <property type="entry name" value="MFS_1"/>
    <property type="match status" value="1"/>
</dbReference>
<dbReference type="Gene3D" id="1.20.1250.20">
    <property type="entry name" value="MFS general substrate transporter like domains"/>
    <property type="match status" value="1"/>
</dbReference>
<comment type="subcellular location">
    <subcellularLocation>
        <location evidence="1">Cell membrane</location>
        <topology evidence="1">Multi-pass membrane protein</topology>
    </subcellularLocation>
</comment>
<feature type="transmembrane region" description="Helical" evidence="8">
    <location>
        <begin position="270"/>
        <end position="294"/>
    </location>
</feature>
<feature type="transmembrane region" description="Helical" evidence="8">
    <location>
        <begin position="306"/>
        <end position="323"/>
    </location>
</feature>
<dbReference type="PROSITE" id="PS50850">
    <property type="entry name" value="MFS"/>
    <property type="match status" value="1"/>
</dbReference>
<feature type="transmembrane region" description="Helical" evidence="8">
    <location>
        <begin position="170"/>
        <end position="190"/>
    </location>
</feature>
<dbReference type="NCBIfam" id="TIGR00711">
    <property type="entry name" value="efflux_EmrB"/>
    <property type="match status" value="1"/>
</dbReference>
<dbReference type="InterPro" id="IPR020846">
    <property type="entry name" value="MFS_dom"/>
</dbReference>
<dbReference type="EMBL" id="VTET01000005">
    <property type="protein sequence ID" value="TYS71836.1"/>
    <property type="molecule type" value="Genomic_DNA"/>
</dbReference>
<organism evidence="10 11">
    <name type="scientific">Sutcliffiella horikoshii</name>
    <dbReference type="NCBI Taxonomy" id="79883"/>
    <lineage>
        <taxon>Bacteria</taxon>
        <taxon>Bacillati</taxon>
        <taxon>Bacillota</taxon>
        <taxon>Bacilli</taxon>
        <taxon>Bacillales</taxon>
        <taxon>Bacillaceae</taxon>
        <taxon>Sutcliffiella</taxon>
    </lineage>
</organism>
<reference evidence="10 11" key="1">
    <citation type="submission" date="2019-08" db="EMBL/GenBank/DDBJ databases">
        <title>Bacillus genomes from the desert of Cuatro Cienegas, Coahuila.</title>
        <authorList>
            <person name="Olmedo-Alvarez G."/>
        </authorList>
    </citation>
    <scope>NUCLEOTIDE SEQUENCE [LARGE SCALE GENOMIC DNA]</scope>
    <source>
        <strain evidence="10 11">CH98b_3T</strain>
    </source>
</reference>
<dbReference type="Proteomes" id="UP000324517">
    <property type="component" value="Unassembled WGS sequence"/>
</dbReference>
<feature type="domain" description="Major facilitator superfamily (MFS) profile" evidence="9">
    <location>
        <begin position="17"/>
        <end position="490"/>
    </location>
</feature>